<dbReference type="GeneID" id="93414567"/>
<gene>
    <name evidence="2" type="ORF">R4485_21055</name>
    <name evidence="1" type="ORF">XA26_41670</name>
</gene>
<evidence type="ECO:0000313" key="2">
    <source>
        <dbReference type="EMBL" id="MDV7292667.1"/>
    </source>
</evidence>
<dbReference type="EMBL" id="CP011269">
    <property type="protein sequence ID" value="ALI27974.1"/>
    <property type="molecule type" value="Genomic_DNA"/>
</dbReference>
<dbReference type="Proteomes" id="UP000057134">
    <property type="component" value="Chromosome"/>
</dbReference>
<dbReference type="RefSeq" id="WP_038564785.1">
    <property type="nucleotide sequence ID" value="NZ_CP011269.1"/>
</dbReference>
<sequence>MSVSRISAGAVTVAATAVIGLGGAVPAIASEQWGINGTFATSSNGEWAKINDRYENQPSTRSNWTITTQCISPTECSGTVNSDAGWTAPIYTTNGLWYVKRVVPNWRFCADGTPVEGMQIYKIYPVGFDGHVDLASSEYTGEDVTTGPSGSCGRNQWPVVRMPFYMRPA</sequence>
<dbReference type="PATRIC" id="fig|1766.6.peg.4141"/>
<keyword evidence="3" id="KW-1185">Reference proteome</keyword>
<dbReference type="KEGG" id="mft:XA26_41670"/>
<dbReference type="AlphaFoldDB" id="A0A0N9XM85"/>
<organism evidence="1 3">
    <name type="scientific">Mycolicibacterium fortuitum</name>
    <name type="common">Mycobacterium fortuitum</name>
    <dbReference type="NCBI Taxonomy" id="1766"/>
    <lineage>
        <taxon>Bacteria</taxon>
        <taxon>Bacillati</taxon>
        <taxon>Actinomycetota</taxon>
        <taxon>Actinomycetes</taxon>
        <taxon>Mycobacteriales</taxon>
        <taxon>Mycobacteriaceae</taxon>
        <taxon>Mycolicibacterium</taxon>
    </lineage>
</organism>
<dbReference type="Proteomes" id="UP001186041">
    <property type="component" value="Unassembled WGS sequence"/>
</dbReference>
<evidence type="ECO:0000313" key="1">
    <source>
        <dbReference type="EMBL" id="ALI27974.1"/>
    </source>
</evidence>
<evidence type="ECO:0000313" key="3">
    <source>
        <dbReference type="Proteomes" id="UP000057134"/>
    </source>
</evidence>
<dbReference type="EMBL" id="JAWLVV010000019">
    <property type="protein sequence ID" value="MDV7292667.1"/>
    <property type="molecule type" value="Genomic_DNA"/>
</dbReference>
<proteinExistence type="predicted"/>
<name>A0A0N9XM85_MYCFO</name>
<reference evidence="2" key="2">
    <citation type="submission" date="2023-10" db="EMBL/GenBank/DDBJ databases">
        <title>Mycolicibacterium fortuitum clinical isolates causing pulmonary infections in humans.</title>
        <authorList>
            <person name="Mejia-Ponce P.M."/>
            <person name="Zenteno-Cuevas R."/>
            <person name="Licona-Cassani C."/>
        </authorList>
    </citation>
    <scope>NUCLEOTIDE SEQUENCE</scope>
    <source>
        <strain evidence="2">M8</strain>
    </source>
</reference>
<accession>A0A0N9XM85</accession>
<protein>
    <submittedName>
        <fullName evidence="1">Uncharacterized protein</fullName>
    </submittedName>
</protein>
<reference evidence="1 3" key="1">
    <citation type="journal article" date="2015" name="MBio">
        <title>Enzymatic Degradation of Phenazines Can Generate Energy and Protect Sensitive Organisms from Toxicity.</title>
        <authorList>
            <person name="Costa K.C."/>
            <person name="Bergkessel M."/>
            <person name="Saunders S."/>
            <person name="Korlach J."/>
            <person name="Newman D.K."/>
        </authorList>
    </citation>
    <scope>NUCLEOTIDE SEQUENCE [LARGE SCALE GENOMIC DNA]</scope>
    <source>
        <strain evidence="1 3">CT6</strain>
    </source>
</reference>